<accession>A0A9X4MVN9</accession>
<comment type="similarity">
    <text evidence="1 5">Belongs to the bacterial ribosomal protein bL32 family.</text>
</comment>
<dbReference type="RefSeq" id="WP_304416355.1">
    <property type="nucleotide sequence ID" value="NZ_JANAIE010000002.1"/>
</dbReference>
<evidence type="ECO:0000256" key="2">
    <source>
        <dbReference type="ARBA" id="ARBA00022980"/>
    </source>
</evidence>
<comment type="caution">
    <text evidence="7">The sequence shown here is derived from an EMBL/GenBank/DDBJ whole genome shotgun (WGS) entry which is preliminary data.</text>
</comment>
<evidence type="ECO:0000313" key="7">
    <source>
        <dbReference type="EMBL" id="MDG4944884.1"/>
    </source>
</evidence>
<dbReference type="GO" id="GO:0003735">
    <property type="term" value="F:structural constituent of ribosome"/>
    <property type="evidence" value="ECO:0007669"/>
    <property type="project" value="InterPro"/>
</dbReference>
<keyword evidence="2 5" id="KW-0689">Ribosomal protein</keyword>
<dbReference type="Pfam" id="PF01783">
    <property type="entry name" value="Ribosomal_L32p"/>
    <property type="match status" value="1"/>
</dbReference>
<protein>
    <recommendedName>
        <fullName evidence="4 5">Large ribosomal subunit protein bL32</fullName>
    </recommendedName>
</protein>
<evidence type="ECO:0000256" key="6">
    <source>
        <dbReference type="SAM" id="MobiDB-lite"/>
    </source>
</evidence>
<dbReference type="SUPFAM" id="SSF57829">
    <property type="entry name" value="Zn-binding ribosomal proteins"/>
    <property type="match status" value="1"/>
</dbReference>
<evidence type="ECO:0000256" key="1">
    <source>
        <dbReference type="ARBA" id="ARBA00008560"/>
    </source>
</evidence>
<evidence type="ECO:0000256" key="5">
    <source>
        <dbReference type="HAMAP-Rule" id="MF_00340"/>
    </source>
</evidence>
<dbReference type="GO" id="GO:0006412">
    <property type="term" value="P:translation"/>
    <property type="evidence" value="ECO:0007669"/>
    <property type="project" value="UniProtKB-UniRule"/>
</dbReference>
<dbReference type="Proteomes" id="UP001152599">
    <property type="component" value="Unassembled WGS sequence"/>
</dbReference>
<evidence type="ECO:0000256" key="3">
    <source>
        <dbReference type="ARBA" id="ARBA00023274"/>
    </source>
</evidence>
<gene>
    <name evidence="5 7" type="primary">rpmF</name>
    <name evidence="7" type="ORF">NMK71_00505</name>
</gene>
<proteinExistence type="inferred from homology"/>
<dbReference type="EMBL" id="JANCMU010000001">
    <property type="protein sequence ID" value="MDG4944884.1"/>
    <property type="molecule type" value="Genomic_DNA"/>
</dbReference>
<dbReference type="PANTHER" id="PTHR35534">
    <property type="entry name" value="50S RIBOSOMAL PROTEIN L32"/>
    <property type="match status" value="1"/>
</dbReference>
<reference evidence="7" key="1">
    <citation type="submission" date="2022-07" db="EMBL/GenBank/DDBJ databases">
        <title>Description and genome-wide analysis of Profundicola chukchiensis gen. nov., sp. nov., marine bacteria isolated from bottom sediments of the Chukchi Sea.</title>
        <authorList>
            <person name="Romanenko L."/>
            <person name="Otstavnykh N."/>
            <person name="Kurilenko V."/>
            <person name="Eremeev V."/>
            <person name="Velansky P."/>
            <person name="Mikhailov V."/>
            <person name="Isaeva M."/>
        </authorList>
    </citation>
    <scope>NUCLEOTIDE SEQUENCE</scope>
    <source>
        <strain evidence="7">KMM 9713</strain>
    </source>
</reference>
<dbReference type="InterPro" id="IPR002677">
    <property type="entry name" value="Ribosomal_bL32"/>
</dbReference>
<dbReference type="InterPro" id="IPR044957">
    <property type="entry name" value="Ribosomal_bL32_bact"/>
</dbReference>
<feature type="compositionally biased region" description="Low complexity" evidence="6">
    <location>
        <begin position="24"/>
        <end position="33"/>
    </location>
</feature>
<dbReference type="PANTHER" id="PTHR35534:SF1">
    <property type="entry name" value="LARGE RIBOSOMAL SUBUNIT PROTEIN BL32"/>
    <property type="match status" value="1"/>
</dbReference>
<feature type="compositionally biased region" description="Basic residues" evidence="6">
    <location>
        <begin position="1"/>
        <end position="20"/>
    </location>
</feature>
<dbReference type="AlphaFoldDB" id="A0A9X4MVN9"/>
<dbReference type="InterPro" id="IPR011332">
    <property type="entry name" value="Ribosomal_zn-bd"/>
</dbReference>
<dbReference type="NCBIfam" id="TIGR01031">
    <property type="entry name" value="rpmF_bact"/>
    <property type="match status" value="1"/>
</dbReference>
<keyword evidence="8" id="KW-1185">Reference proteome</keyword>
<feature type="region of interest" description="Disordered" evidence="6">
    <location>
        <begin position="1"/>
        <end position="34"/>
    </location>
</feature>
<keyword evidence="3 5" id="KW-0687">Ribonucleoprotein</keyword>
<dbReference type="HAMAP" id="MF_00340">
    <property type="entry name" value="Ribosomal_bL32"/>
    <property type="match status" value="1"/>
</dbReference>
<name>A0A9X4MVN9_9FLAO</name>
<evidence type="ECO:0000256" key="4">
    <source>
        <dbReference type="ARBA" id="ARBA00035178"/>
    </source>
</evidence>
<sequence>MAHPKRRQSSTRRDKRRTHYKAATPTLTTDPTTGEMHVRHNAHWSEGKLYYRGKVVLEKETEEFIEE</sequence>
<dbReference type="GO" id="GO:0015934">
    <property type="term" value="C:large ribosomal subunit"/>
    <property type="evidence" value="ECO:0007669"/>
    <property type="project" value="InterPro"/>
</dbReference>
<organism evidence="7 8">
    <name type="scientific">Profundicola chukchiensis</name>
    <dbReference type="NCBI Taxonomy" id="2961959"/>
    <lineage>
        <taxon>Bacteria</taxon>
        <taxon>Pseudomonadati</taxon>
        <taxon>Bacteroidota</taxon>
        <taxon>Flavobacteriia</taxon>
        <taxon>Flavobacteriales</taxon>
        <taxon>Weeksellaceae</taxon>
        <taxon>Profundicola</taxon>
    </lineage>
</organism>
<evidence type="ECO:0000313" key="8">
    <source>
        <dbReference type="Proteomes" id="UP001152599"/>
    </source>
</evidence>